<evidence type="ECO:0000256" key="2">
    <source>
        <dbReference type="ARBA" id="ARBA00001933"/>
    </source>
</evidence>
<keyword evidence="6" id="KW-0328">Glycosyltransferase</keyword>
<evidence type="ECO:0000256" key="5">
    <source>
        <dbReference type="ARBA" id="ARBA00022533"/>
    </source>
</evidence>
<comment type="catalytic activity">
    <reaction evidence="1">
        <text>[(1-&gt;4)-alpha-D-glucosyl](n) + phosphate = [(1-&gt;4)-alpha-D-glucosyl](n-1) + alpha-D-glucose 1-phosphate</text>
        <dbReference type="Rhea" id="RHEA:41732"/>
        <dbReference type="Rhea" id="RHEA-COMP:9584"/>
        <dbReference type="Rhea" id="RHEA-COMP:9586"/>
        <dbReference type="ChEBI" id="CHEBI:15444"/>
        <dbReference type="ChEBI" id="CHEBI:43474"/>
        <dbReference type="ChEBI" id="CHEBI:58601"/>
        <dbReference type="EC" id="2.4.1.1"/>
    </reaction>
</comment>
<name>A0ABD6P865_9MYCO</name>
<evidence type="ECO:0000256" key="9">
    <source>
        <dbReference type="ARBA" id="ARBA00023277"/>
    </source>
</evidence>
<dbReference type="EC" id="2.4.1.1" evidence="4"/>
<dbReference type="Gene3D" id="3.40.50.2000">
    <property type="entry name" value="Glycogen Phosphorylase B"/>
    <property type="match status" value="3"/>
</dbReference>
<dbReference type="GO" id="GO:0004645">
    <property type="term" value="F:1,4-alpha-oligoglucan phosphorylase activity"/>
    <property type="evidence" value="ECO:0007669"/>
    <property type="project" value="UniProtKB-EC"/>
</dbReference>
<dbReference type="RefSeq" id="WP_067316546.1">
    <property type="nucleotide sequence ID" value="NZ_LZIT01000008.1"/>
</dbReference>
<accession>A0ABD6P865</accession>
<dbReference type="InterPro" id="IPR000811">
    <property type="entry name" value="Glyco_trans_35"/>
</dbReference>
<comment type="cofactor">
    <cofactor evidence="2">
        <name>pyridoxal 5'-phosphate</name>
        <dbReference type="ChEBI" id="CHEBI:597326"/>
    </cofactor>
</comment>
<dbReference type="InterPro" id="IPR011834">
    <property type="entry name" value="Agluc_phsphrylas"/>
</dbReference>
<dbReference type="InterPro" id="IPR035090">
    <property type="entry name" value="Pyridoxal_P_attach_site"/>
</dbReference>
<dbReference type="AlphaFoldDB" id="A0ABD6P865"/>
<proteinExistence type="inferred from homology"/>
<sequence length="874" mass="96579">MKALRRFTVRAHLPERLAALDQLSNNLRWSWDKPTQDLFETIEPALWERCSRDPVALLGAVKPARLDELALDEGFLGRLDELAADLNDYLTRPLWYQQRQQAGVPVPTSIAYFSMEFGVAEVLPNYSGGLGILAGDHLKSASDLGVPLIAVGLYYRSGYFRQSLTADGWQHETYPSLDPQGLPLRLLTDATGEPALVELNLPDSAQLRARVWVAQVGRVPLLLLDSDVPENEHDLRGVTDRLYGGDQEHRMRQELLAGIGGVRAIRAFTAIEGLPAPEVWHMNEGHAGFLGAERIRELITESGLDFDTALTVVRSSTVFTTHTPVAAGIDRFPVDMVRLYFDGAVDDDSEADRDAEGGPVLLPGVPTDRILALGAEDDPTKFNMAHMGLRLAQRANGVSLLHGRVSRAMFNELWRGFDADEVPIGSITNGVHARTWAAPQWLQLGRELAGSDSFGDPGVWLRLKEVDAGHLWWIRSQLRSLLVEDVRVRLRRSWRERGASDAELGWIATAFDPNVLTVGFARRVPTYKRLTLMLRDPVRLEQLLLNEERPIQLIVAGKSHPADDGGKALIQQVVRFADRPEVRHRIAFLPDYDMSMARLLYWGCDVWLNNPLRPLEACGTSGMKSALNGGLNLSIRDGWWDECYDGENGWEIPSADGLADEGRRDDLEAGKLYDLLEEAVAPKFYERDEHGVPPRWIEMVRHTLQTLGPKVLASRMVRDYVEDYYTSAAQSLRRTVSAPEGGAEFDAARELAAYRARAERAWPKIDITDVDSTGLPDTPVLGSKLTLTATVQLGGLAPDEVTVQAVVGRVDAGDALLEPLTVDMSYTGTAEGGNQVFSTTMSLPLAGTVGYTVRVLPRHPMLADANELGLVTLA</sequence>
<gene>
    <name evidence="13" type="ORF">A5672_07240</name>
</gene>
<dbReference type="PANTHER" id="PTHR42655">
    <property type="entry name" value="GLYCOGEN PHOSPHORYLASE"/>
    <property type="match status" value="1"/>
</dbReference>
<comment type="function">
    <text evidence="10">Phosphorylase is an important allosteric enzyme in carbohydrate metabolism. Enzymes from different sources differ in their regulatory mechanisms and in their natural substrates. However, all known phosphorylases share catalytic and structural properties.</text>
</comment>
<evidence type="ECO:0000256" key="7">
    <source>
        <dbReference type="ARBA" id="ARBA00022679"/>
    </source>
</evidence>
<evidence type="ECO:0000256" key="6">
    <source>
        <dbReference type="ARBA" id="ARBA00022676"/>
    </source>
</evidence>
<dbReference type="Pfam" id="PF11897">
    <property type="entry name" value="DUF3417"/>
    <property type="match status" value="1"/>
</dbReference>
<dbReference type="PROSITE" id="PS00102">
    <property type="entry name" value="PHOSPHORYLASE"/>
    <property type="match status" value="1"/>
</dbReference>
<dbReference type="PANTHER" id="PTHR42655:SF1">
    <property type="entry name" value="GLYCOGEN PHOSPHORYLASE"/>
    <property type="match status" value="1"/>
</dbReference>
<dbReference type="NCBIfam" id="TIGR02094">
    <property type="entry name" value="more_P_ylases"/>
    <property type="match status" value="1"/>
</dbReference>
<evidence type="ECO:0000256" key="8">
    <source>
        <dbReference type="ARBA" id="ARBA00022898"/>
    </source>
</evidence>
<dbReference type="InterPro" id="IPR024517">
    <property type="entry name" value="Glycogen_phosphorylase_DUF3417"/>
</dbReference>
<evidence type="ECO:0000256" key="1">
    <source>
        <dbReference type="ARBA" id="ARBA00001275"/>
    </source>
</evidence>
<evidence type="ECO:0000313" key="13">
    <source>
        <dbReference type="EMBL" id="OBG47184.1"/>
    </source>
</evidence>
<keyword evidence="5" id="KW-0021">Allosteric enzyme</keyword>
<dbReference type="SUPFAM" id="SSF53756">
    <property type="entry name" value="UDP-Glycosyltransferase/glycogen phosphorylase"/>
    <property type="match status" value="1"/>
</dbReference>
<keyword evidence="8 11" id="KW-0663">Pyridoxal phosphate</keyword>
<dbReference type="Pfam" id="PF00343">
    <property type="entry name" value="Phosphorylase"/>
    <property type="match status" value="1"/>
</dbReference>
<evidence type="ECO:0000256" key="11">
    <source>
        <dbReference type="PIRSR" id="PIRSR000460-1"/>
    </source>
</evidence>
<dbReference type="Proteomes" id="UP000092086">
    <property type="component" value="Unassembled WGS sequence"/>
</dbReference>
<keyword evidence="9" id="KW-0119">Carbohydrate metabolism</keyword>
<evidence type="ECO:0000256" key="10">
    <source>
        <dbReference type="ARBA" id="ARBA00025174"/>
    </source>
</evidence>
<keyword evidence="7" id="KW-0808">Transferase</keyword>
<comment type="caution">
    <text evidence="13">The sequence shown here is derived from an EMBL/GenBank/DDBJ whole genome shotgun (WGS) entry which is preliminary data.</text>
</comment>
<evidence type="ECO:0000259" key="12">
    <source>
        <dbReference type="Pfam" id="PF11897"/>
    </source>
</evidence>
<comment type="similarity">
    <text evidence="3">Belongs to the glycogen phosphorylase family.</text>
</comment>
<evidence type="ECO:0000256" key="4">
    <source>
        <dbReference type="ARBA" id="ARBA00012591"/>
    </source>
</evidence>
<evidence type="ECO:0000256" key="3">
    <source>
        <dbReference type="ARBA" id="ARBA00006047"/>
    </source>
</evidence>
<feature type="domain" description="DUF3417" evidence="12">
    <location>
        <begin position="13"/>
        <end position="123"/>
    </location>
</feature>
<feature type="modified residue" description="N6-(pyridoxal phosphate)lysine" evidence="11">
    <location>
        <position position="624"/>
    </location>
</feature>
<organism evidence="13 14">
    <name type="scientific">Mycobacterium alsense</name>
    <dbReference type="NCBI Taxonomy" id="324058"/>
    <lineage>
        <taxon>Bacteria</taxon>
        <taxon>Bacillati</taxon>
        <taxon>Actinomycetota</taxon>
        <taxon>Actinomycetes</taxon>
        <taxon>Mycobacteriales</taxon>
        <taxon>Mycobacteriaceae</taxon>
        <taxon>Mycobacterium</taxon>
    </lineage>
</organism>
<dbReference type="EMBL" id="LZIT01000008">
    <property type="protein sequence ID" value="OBG47184.1"/>
    <property type="molecule type" value="Genomic_DNA"/>
</dbReference>
<reference evidence="13 14" key="1">
    <citation type="submission" date="2016-06" db="EMBL/GenBank/DDBJ databases">
        <authorList>
            <person name="Sutton G."/>
            <person name="Brinkac L."/>
            <person name="Sanka R."/>
            <person name="Adams M."/>
            <person name="Lau E."/>
            <person name="Sam S."/>
            <person name="Sreng N."/>
            <person name="Him V."/>
            <person name="Kerleguer A."/>
            <person name="Cheng S."/>
        </authorList>
    </citation>
    <scope>NUCLEOTIDE SEQUENCE [LARGE SCALE GENOMIC DNA]</scope>
    <source>
        <strain evidence="13 14">E2978</strain>
    </source>
</reference>
<dbReference type="PIRSF" id="PIRSF000460">
    <property type="entry name" value="Pprylas_GlgP"/>
    <property type="match status" value="1"/>
</dbReference>
<dbReference type="InterPro" id="IPR052182">
    <property type="entry name" value="Glycogen/Maltodextrin_Phosph"/>
</dbReference>
<protein>
    <recommendedName>
        <fullName evidence="4">glycogen phosphorylase</fullName>
        <ecNumber evidence="4">2.4.1.1</ecNumber>
    </recommendedName>
</protein>
<evidence type="ECO:0000313" key="14">
    <source>
        <dbReference type="Proteomes" id="UP000092086"/>
    </source>
</evidence>